<dbReference type="PANTHER" id="PTHR36834">
    <property type="entry name" value="MEMBRANE PROTEIN-RELATED"/>
    <property type="match status" value="1"/>
</dbReference>
<evidence type="ECO:0000313" key="3">
    <source>
        <dbReference type="EMBL" id="RCG29115.1"/>
    </source>
</evidence>
<comment type="caution">
    <text evidence="3">The sequence shown here is derived from an EMBL/GenBank/DDBJ whole genome shotgun (WGS) entry which is preliminary data.</text>
</comment>
<dbReference type="EMBL" id="QOIL01000012">
    <property type="protein sequence ID" value="RCG29115.1"/>
    <property type="molecule type" value="Genomic_DNA"/>
</dbReference>
<reference evidence="3 4" key="1">
    <citation type="submission" date="2018-06" db="EMBL/GenBank/DDBJ databases">
        <title>Sphaerisporangium craniellae sp. nov., isolated from a marine sponge in the South China Sea.</title>
        <authorList>
            <person name="Li L."/>
        </authorList>
    </citation>
    <scope>NUCLEOTIDE SEQUENCE [LARGE SCALE GENOMIC DNA]</scope>
    <source>
        <strain evidence="3 4">CCTCC AA 208026</strain>
    </source>
</reference>
<evidence type="ECO:0000259" key="2">
    <source>
        <dbReference type="Pfam" id="PF04892"/>
    </source>
</evidence>
<evidence type="ECO:0000313" key="4">
    <source>
        <dbReference type="Proteomes" id="UP000253094"/>
    </source>
</evidence>
<feature type="transmembrane region" description="Helical" evidence="1">
    <location>
        <begin position="44"/>
        <end position="63"/>
    </location>
</feature>
<dbReference type="InterPro" id="IPR053150">
    <property type="entry name" value="Teicoplanin_resist-assoc"/>
</dbReference>
<feature type="transmembrane region" description="Helical" evidence="1">
    <location>
        <begin position="6"/>
        <end position="32"/>
    </location>
</feature>
<feature type="domain" description="VanZ-like" evidence="2">
    <location>
        <begin position="59"/>
        <end position="163"/>
    </location>
</feature>
<evidence type="ECO:0000256" key="1">
    <source>
        <dbReference type="SAM" id="Phobius"/>
    </source>
</evidence>
<protein>
    <submittedName>
        <fullName evidence="3">VanZ family protein</fullName>
    </submittedName>
</protein>
<dbReference type="Proteomes" id="UP000253094">
    <property type="component" value="Unassembled WGS sequence"/>
</dbReference>
<dbReference type="PANTHER" id="PTHR36834:SF1">
    <property type="entry name" value="INTEGRAL MEMBRANE PROTEIN"/>
    <property type="match status" value="1"/>
</dbReference>
<sequence length="179" mass="19015">MRLEWHLWGYVVIATVLCLPAAVLAAHLLATWRSRRGRPRPFRTAYADVFSVTGTLPWIWMILTPGSASGVTLLPLSDLAELATAPPGTVLAQVGGNLLVFAALGALLPVRSPRLASVWRVALLAAALSITVEVLQYGLHLGRVSSVDDVLLNSAGAALASLATRRWHARPLTTGTGPQ</sequence>
<keyword evidence="1" id="KW-1133">Transmembrane helix</keyword>
<dbReference type="OrthoDB" id="3627087at2"/>
<dbReference type="InterPro" id="IPR006976">
    <property type="entry name" value="VanZ-like"/>
</dbReference>
<keyword evidence="1" id="KW-0472">Membrane</keyword>
<keyword evidence="4" id="KW-1185">Reference proteome</keyword>
<dbReference type="Pfam" id="PF04892">
    <property type="entry name" value="VanZ"/>
    <property type="match status" value="1"/>
</dbReference>
<feature type="transmembrane region" description="Helical" evidence="1">
    <location>
        <begin position="117"/>
        <end position="139"/>
    </location>
</feature>
<dbReference type="AlphaFoldDB" id="A0A367FHI9"/>
<proteinExistence type="predicted"/>
<accession>A0A367FHI9</accession>
<name>A0A367FHI9_9ACTN</name>
<gene>
    <name evidence="3" type="ORF">DQ384_21210</name>
</gene>
<organism evidence="3 4">
    <name type="scientific">Sphaerisporangium album</name>
    <dbReference type="NCBI Taxonomy" id="509200"/>
    <lineage>
        <taxon>Bacteria</taxon>
        <taxon>Bacillati</taxon>
        <taxon>Actinomycetota</taxon>
        <taxon>Actinomycetes</taxon>
        <taxon>Streptosporangiales</taxon>
        <taxon>Streptosporangiaceae</taxon>
        <taxon>Sphaerisporangium</taxon>
    </lineage>
</organism>
<feature type="transmembrane region" description="Helical" evidence="1">
    <location>
        <begin position="90"/>
        <end position="110"/>
    </location>
</feature>
<keyword evidence="1" id="KW-0812">Transmembrane</keyword>